<dbReference type="InParanoid" id="A2G8W7"/>
<accession>A2G8W7</accession>
<gene>
    <name evidence="2" type="ORF">TVAG_227400</name>
</gene>
<proteinExistence type="predicted"/>
<dbReference type="KEGG" id="tva:4744046"/>
<feature type="region of interest" description="Disordered" evidence="1">
    <location>
        <begin position="628"/>
        <end position="669"/>
    </location>
</feature>
<dbReference type="AlphaFoldDB" id="A2G8W7"/>
<dbReference type="Proteomes" id="UP000001542">
    <property type="component" value="Unassembled WGS sequence"/>
</dbReference>
<dbReference type="VEuPathDB" id="TrichDB:TVAGG3_0644150"/>
<dbReference type="SUPFAM" id="SSF50978">
    <property type="entry name" value="WD40 repeat-like"/>
    <property type="match status" value="1"/>
</dbReference>
<dbReference type="RefSeq" id="XP_001299332.1">
    <property type="nucleotide sequence ID" value="XM_001299331.1"/>
</dbReference>
<organism evidence="2 3">
    <name type="scientific">Trichomonas vaginalis (strain ATCC PRA-98 / G3)</name>
    <dbReference type="NCBI Taxonomy" id="412133"/>
    <lineage>
        <taxon>Eukaryota</taxon>
        <taxon>Metamonada</taxon>
        <taxon>Parabasalia</taxon>
        <taxon>Trichomonadida</taxon>
        <taxon>Trichomonadidae</taxon>
        <taxon>Trichomonas</taxon>
    </lineage>
</organism>
<dbReference type="OrthoDB" id="6262491at2759"/>
<keyword evidence="3" id="KW-1185">Reference proteome</keyword>
<dbReference type="VEuPathDB" id="TrichDB:TVAG_227400"/>
<name>A2G8W7_TRIV3</name>
<evidence type="ECO:0000256" key="1">
    <source>
        <dbReference type="SAM" id="MobiDB-lite"/>
    </source>
</evidence>
<reference evidence="2" key="1">
    <citation type="submission" date="2006-10" db="EMBL/GenBank/DDBJ databases">
        <authorList>
            <person name="Amadeo P."/>
            <person name="Zhao Q."/>
            <person name="Wortman J."/>
            <person name="Fraser-Liggett C."/>
            <person name="Carlton J."/>
        </authorList>
    </citation>
    <scope>NUCLEOTIDE SEQUENCE</scope>
    <source>
        <strain evidence="2">G3</strain>
    </source>
</reference>
<dbReference type="InterPro" id="IPR036322">
    <property type="entry name" value="WD40_repeat_dom_sf"/>
</dbReference>
<dbReference type="EMBL" id="DS114660">
    <property type="protein sequence ID" value="EAX86402.1"/>
    <property type="molecule type" value="Genomic_DNA"/>
</dbReference>
<reference evidence="2" key="2">
    <citation type="journal article" date="2007" name="Science">
        <title>Draft genome sequence of the sexually transmitted pathogen Trichomonas vaginalis.</title>
        <authorList>
            <person name="Carlton J.M."/>
            <person name="Hirt R.P."/>
            <person name="Silva J.C."/>
            <person name="Delcher A.L."/>
            <person name="Schatz M."/>
            <person name="Zhao Q."/>
            <person name="Wortman J.R."/>
            <person name="Bidwell S.L."/>
            <person name="Alsmark U.C.M."/>
            <person name="Besteiro S."/>
            <person name="Sicheritz-Ponten T."/>
            <person name="Noel C.J."/>
            <person name="Dacks J.B."/>
            <person name="Foster P.G."/>
            <person name="Simillion C."/>
            <person name="Van de Peer Y."/>
            <person name="Miranda-Saavedra D."/>
            <person name="Barton G.J."/>
            <person name="Westrop G.D."/>
            <person name="Mueller S."/>
            <person name="Dessi D."/>
            <person name="Fiori P.L."/>
            <person name="Ren Q."/>
            <person name="Paulsen I."/>
            <person name="Zhang H."/>
            <person name="Bastida-Corcuera F.D."/>
            <person name="Simoes-Barbosa A."/>
            <person name="Brown M.T."/>
            <person name="Hayes R.D."/>
            <person name="Mukherjee M."/>
            <person name="Okumura C.Y."/>
            <person name="Schneider R."/>
            <person name="Smith A.J."/>
            <person name="Vanacova S."/>
            <person name="Villalvazo M."/>
            <person name="Haas B.J."/>
            <person name="Pertea M."/>
            <person name="Feldblyum T.V."/>
            <person name="Utterback T.R."/>
            <person name="Shu C.L."/>
            <person name="Osoegawa K."/>
            <person name="de Jong P.J."/>
            <person name="Hrdy I."/>
            <person name="Horvathova L."/>
            <person name="Zubacova Z."/>
            <person name="Dolezal P."/>
            <person name="Malik S.B."/>
            <person name="Logsdon J.M. Jr."/>
            <person name="Henze K."/>
            <person name="Gupta A."/>
            <person name="Wang C.C."/>
            <person name="Dunne R.L."/>
            <person name="Upcroft J.A."/>
            <person name="Upcroft P."/>
            <person name="White O."/>
            <person name="Salzberg S.L."/>
            <person name="Tang P."/>
            <person name="Chiu C.-H."/>
            <person name="Lee Y.-S."/>
            <person name="Embley T.M."/>
            <person name="Coombs G.H."/>
            <person name="Mottram J.C."/>
            <person name="Tachezy J."/>
            <person name="Fraser-Liggett C.M."/>
            <person name="Johnson P.J."/>
        </authorList>
    </citation>
    <scope>NUCLEOTIDE SEQUENCE [LARGE SCALE GENOMIC DNA]</scope>
    <source>
        <strain evidence="2">G3</strain>
    </source>
</reference>
<sequence>MEVSLSSQVEKIGLQEVFRRTFRIDKPAVVAELPNNEFIICSLGSAVFVSQRGSMKTIPLSLYTCKYIPEHDLVIGITNGVPQIIFFQGSPDFKPLTEPIRVHSPYINQIEYHERILVVAGSGFDIFSVDLKRLYFDPSHPIVTLKQLVYVKDNIYGSLFDKLYIDFYRKRILVPLGYGYSLYSFSGEIIKKNESLFPSKIRTSAYFPFTGEITASEVGSAKNIFKKFIITDYLGNIRAWDYLEKKIFEYALGNKVVMFSEFIDKKNLILITENFEVFIFNLKMQVLTKLLDSQGQILGISIYKNPLRLCLLYLSNVQIYNIYNPLEYYASSLEPQVRIMLTQNDLFCTRSSNGVLTFYPKTKEVPQNIISRSSTKVRDIVYDTDRRIFFIFENNVCEIFDKTQSLTDPARRLNFECSYMSISPSHTHIYILSPYNEVILLDYLNLSIIKKLRIDNDTYIGIKSSLTEILVFTRNSIITINNQTLTIKKNPIDEVVQITNDKELIGILYKNNVFTVFNANSWQIISTFRSTSPVKSISMLNGFFTLILEENQIIIGRYGRFAQQFSFQFEIYSAAVVEDQKLYICGPSFIAYIDLKIYYPFLLEQKDEKPIVGKPFFEIVKPPPIQIPTPQTSEKNLETSPIKEPPKTARRSGRFRVHEPAGGNSNTPRRSIVTISLRSMLDEMRAKSEPVFHEQDIEPAQLPLLYPK</sequence>
<evidence type="ECO:0000313" key="3">
    <source>
        <dbReference type="Proteomes" id="UP000001542"/>
    </source>
</evidence>
<evidence type="ECO:0000313" key="2">
    <source>
        <dbReference type="EMBL" id="EAX86402.1"/>
    </source>
</evidence>
<protein>
    <submittedName>
        <fullName evidence="2">Uncharacterized protein</fullName>
    </submittedName>
</protein>